<sequence length="123" mass="14211">TVELSLWMRNPWSTKEPDLLLNYVKIINDESKGNVHELFRCAQTLGFVGFRKSLYLMKGTKKGKMDVTMECLILGNYDFETPLIGIFDFTKNDERFRECPKKKDTALGETICFRKEAPPPTNP</sequence>
<proteinExistence type="predicted"/>
<protein>
    <submittedName>
        <fullName evidence="1">Uncharacterized protein</fullName>
    </submittedName>
</protein>
<evidence type="ECO:0000313" key="1">
    <source>
        <dbReference type="EMBL" id="GMT20086.1"/>
    </source>
</evidence>
<gene>
    <name evidence="1" type="ORF">PFISCL1PPCAC_11383</name>
</gene>
<keyword evidence="2" id="KW-1185">Reference proteome</keyword>
<reference evidence="1" key="1">
    <citation type="submission" date="2023-10" db="EMBL/GenBank/DDBJ databases">
        <title>Genome assembly of Pristionchus species.</title>
        <authorList>
            <person name="Yoshida K."/>
            <person name="Sommer R.J."/>
        </authorList>
    </citation>
    <scope>NUCLEOTIDE SEQUENCE</scope>
    <source>
        <strain evidence="1">RS5133</strain>
    </source>
</reference>
<accession>A0AAV5VKD1</accession>
<feature type="non-terminal residue" evidence="1">
    <location>
        <position position="1"/>
    </location>
</feature>
<dbReference type="EMBL" id="BTSY01000003">
    <property type="protein sequence ID" value="GMT20086.1"/>
    <property type="molecule type" value="Genomic_DNA"/>
</dbReference>
<evidence type="ECO:0000313" key="2">
    <source>
        <dbReference type="Proteomes" id="UP001432322"/>
    </source>
</evidence>
<organism evidence="1 2">
    <name type="scientific">Pristionchus fissidentatus</name>
    <dbReference type="NCBI Taxonomy" id="1538716"/>
    <lineage>
        <taxon>Eukaryota</taxon>
        <taxon>Metazoa</taxon>
        <taxon>Ecdysozoa</taxon>
        <taxon>Nematoda</taxon>
        <taxon>Chromadorea</taxon>
        <taxon>Rhabditida</taxon>
        <taxon>Rhabditina</taxon>
        <taxon>Diplogasteromorpha</taxon>
        <taxon>Diplogasteroidea</taxon>
        <taxon>Neodiplogasteridae</taxon>
        <taxon>Pristionchus</taxon>
    </lineage>
</organism>
<comment type="caution">
    <text evidence="1">The sequence shown here is derived from an EMBL/GenBank/DDBJ whole genome shotgun (WGS) entry which is preliminary data.</text>
</comment>
<dbReference type="Proteomes" id="UP001432322">
    <property type="component" value="Unassembled WGS sequence"/>
</dbReference>
<dbReference type="AlphaFoldDB" id="A0AAV5VKD1"/>
<name>A0AAV5VKD1_9BILA</name>